<protein>
    <recommendedName>
        <fullName evidence="3">Stretch-activated cation channel protein</fullName>
    </recommendedName>
</protein>
<gene>
    <name evidence="1" type="ORF">CLUG_01173</name>
</gene>
<dbReference type="AlphaFoldDB" id="C4XZ00"/>
<dbReference type="EMBL" id="CH408076">
    <property type="protein sequence ID" value="EEQ37050.1"/>
    <property type="molecule type" value="Genomic_DNA"/>
</dbReference>
<sequence>MPTLSWRFTNTRGYQRKPKHSYSMYPYFFFGERSESKNLWTAFLSGASHHIYASMQLLSTLVALIAVAFAAEQDLGLEEERLNHHTHEQNELGLNELPAEIEIDHAQAFYDYRETNTNISKRDSEPTLLEDFVPVASTIVQGTSQRYVFPVNFTDGIGEAYELLVFLTGTICAQPDGGNDLQMSFGFNESYLGDGDSFKNGYFQGLAEVPAVNNDNLALYKNVYMEVRAPEHINRTAQWEYQVGVSQQDLVFQWSSQSFATVVDTDDTSALVVTGNLTEPEEGQDAIDSGYQLFVYEHGADSAHLSGLNNSWCAVRSGPALFSTANFSVSYTRRGGTLREQFYVTGLNASTRYTAYVVLDFKDSSLGGVVYRSFEIETMTSGACSLVHSLDFCSEVAYSVPASSHAQYRSNSELGALYDYHAQQLYSNFSKAMEQIACNTSAEAIYSPVRTCDDCRDSYKYWLCAVTIPRCSTRELNHFVRREPGESRSDFINDVIAPNLTYYEVMPCIDICWSMVRDCPADLGLLCPKHNASVAKSYFWDVGANYSTCNFVGVQASVEGRAAAISVGFWTLLGAFASVMMVV</sequence>
<dbReference type="Pfam" id="PF12929">
    <property type="entry name" value="Mid1"/>
    <property type="match status" value="1"/>
</dbReference>
<dbReference type="GO" id="GO:0098703">
    <property type="term" value="P:calcium ion import across plasma membrane"/>
    <property type="evidence" value="ECO:0007669"/>
    <property type="project" value="InterPro"/>
</dbReference>
<dbReference type="Proteomes" id="UP000007703">
    <property type="component" value="Unassembled WGS sequence"/>
</dbReference>
<dbReference type="PANTHER" id="PTHR39142:SF1">
    <property type="entry name" value="AEL197CP"/>
    <property type="match status" value="1"/>
</dbReference>
<dbReference type="STRING" id="306902.C4XZ00"/>
<evidence type="ECO:0000313" key="2">
    <source>
        <dbReference type="Proteomes" id="UP000007703"/>
    </source>
</evidence>
<dbReference type="PANTHER" id="PTHR39142">
    <property type="entry name" value="MID1P"/>
    <property type="match status" value="1"/>
</dbReference>
<reference evidence="1 2" key="1">
    <citation type="journal article" date="2009" name="Nature">
        <title>Evolution of pathogenicity and sexual reproduction in eight Candida genomes.</title>
        <authorList>
            <person name="Butler G."/>
            <person name="Rasmussen M.D."/>
            <person name="Lin M.F."/>
            <person name="Santos M.A."/>
            <person name="Sakthikumar S."/>
            <person name="Munro C.A."/>
            <person name="Rheinbay E."/>
            <person name="Grabherr M."/>
            <person name="Forche A."/>
            <person name="Reedy J.L."/>
            <person name="Agrafioti I."/>
            <person name="Arnaud M.B."/>
            <person name="Bates S."/>
            <person name="Brown A.J."/>
            <person name="Brunke S."/>
            <person name="Costanzo M.C."/>
            <person name="Fitzpatrick D.A."/>
            <person name="de Groot P.W."/>
            <person name="Harris D."/>
            <person name="Hoyer L.L."/>
            <person name="Hube B."/>
            <person name="Klis F.M."/>
            <person name="Kodira C."/>
            <person name="Lennard N."/>
            <person name="Logue M.E."/>
            <person name="Martin R."/>
            <person name="Neiman A.M."/>
            <person name="Nikolaou E."/>
            <person name="Quail M.A."/>
            <person name="Quinn J."/>
            <person name="Santos M.C."/>
            <person name="Schmitzberger F.F."/>
            <person name="Sherlock G."/>
            <person name="Shah P."/>
            <person name="Silverstein K.A."/>
            <person name="Skrzypek M.S."/>
            <person name="Soll D."/>
            <person name="Staggs R."/>
            <person name="Stansfield I."/>
            <person name="Stumpf M.P."/>
            <person name="Sudbery P.E."/>
            <person name="Srikantha T."/>
            <person name="Zeng Q."/>
            <person name="Berman J."/>
            <person name="Berriman M."/>
            <person name="Heitman J."/>
            <person name="Gow N.A."/>
            <person name="Lorenz M.C."/>
            <person name="Birren B.W."/>
            <person name="Kellis M."/>
            <person name="Cuomo C.A."/>
        </authorList>
    </citation>
    <scope>NUCLEOTIDE SEQUENCE [LARGE SCALE GENOMIC DNA]</scope>
    <source>
        <strain evidence="1 2">ATCC 42720</strain>
    </source>
</reference>
<organism evidence="1 2">
    <name type="scientific">Clavispora lusitaniae (strain ATCC 42720)</name>
    <name type="common">Yeast</name>
    <name type="synonym">Candida lusitaniae</name>
    <dbReference type="NCBI Taxonomy" id="306902"/>
    <lineage>
        <taxon>Eukaryota</taxon>
        <taxon>Fungi</taxon>
        <taxon>Dikarya</taxon>
        <taxon>Ascomycota</taxon>
        <taxon>Saccharomycotina</taxon>
        <taxon>Pichiomycetes</taxon>
        <taxon>Metschnikowiaceae</taxon>
        <taxon>Clavispora</taxon>
    </lineage>
</organism>
<dbReference type="GeneID" id="8500729"/>
<dbReference type="GO" id="GO:0005262">
    <property type="term" value="F:calcium channel activity"/>
    <property type="evidence" value="ECO:0007669"/>
    <property type="project" value="InterPro"/>
</dbReference>
<evidence type="ECO:0008006" key="3">
    <source>
        <dbReference type="Google" id="ProtNLM"/>
    </source>
</evidence>
<accession>C4XZ00</accession>
<dbReference type="OrthoDB" id="5405745at2759"/>
<name>C4XZ00_CLAL4</name>
<dbReference type="InParanoid" id="C4XZ00"/>
<dbReference type="HOGENOM" id="CLU_018731_1_0_1"/>
<evidence type="ECO:0000313" key="1">
    <source>
        <dbReference type="EMBL" id="EEQ37050.1"/>
    </source>
</evidence>
<dbReference type="VEuPathDB" id="FungiDB:CLUG_01173"/>
<dbReference type="InterPro" id="IPR024338">
    <property type="entry name" value="MID1/Yam8"/>
</dbReference>
<dbReference type="KEGG" id="clu:CLUG_01173"/>
<dbReference type="FunCoup" id="C4XZ00">
    <property type="interactions" value="45"/>
</dbReference>
<proteinExistence type="predicted"/>
<dbReference type="OMA" id="YEILPCI"/>